<keyword evidence="4 7" id="KW-0378">Hydrolase</keyword>
<comment type="caution">
    <text evidence="9">The sequence shown here is derived from an EMBL/GenBank/DDBJ whole genome shotgun (WGS) entry which is preliminary data.</text>
</comment>
<keyword evidence="5 7" id="KW-0460">Magnesium</keyword>
<dbReference type="GO" id="GO:0035870">
    <property type="term" value="F:dITP diphosphatase activity"/>
    <property type="evidence" value="ECO:0007669"/>
    <property type="project" value="UniProtKB-UniRule"/>
</dbReference>
<evidence type="ECO:0000256" key="4">
    <source>
        <dbReference type="ARBA" id="ARBA00022801"/>
    </source>
</evidence>
<feature type="binding site" evidence="7">
    <location>
        <begin position="7"/>
        <end position="12"/>
    </location>
    <ligand>
        <name>substrate</name>
    </ligand>
</feature>
<comment type="catalytic activity">
    <reaction evidence="7">
        <text>XTP + H2O = XMP + diphosphate + H(+)</text>
        <dbReference type="Rhea" id="RHEA:28610"/>
        <dbReference type="ChEBI" id="CHEBI:15377"/>
        <dbReference type="ChEBI" id="CHEBI:15378"/>
        <dbReference type="ChEBI" id="CHEBI:33019"/>
        <dbReference type="ChEBI" id="CHEBI:57464"/>
        <dbReference type="ChEBI" id="CHEBI:61314"/>
        <dbReference type="EC" id="3.6.1.66"/>
    </reaction>
</comment>
<dbReference type="GO" id="GO:0036222">
    <property type="term" value="F:XTP diphosphatase activity"/>
    <property type="evidence" value="ECO:0007669"/>
    <property type="project" value="UniProtKB-UniRule"/>
</dbReference>
<comment type="similarity">
    <text evidence="1 7 8">Belongs to the HAM1 NTPase family.</text>
</comment>
<feature type="binding site" evidence="7">
    <location>
        <position position="65"/>
    </location>
    <ligand>
        <name>substrate</name>
    </ligand>
</feature>
<dbReference type="RefSeq" id="WP_250986128.1">
    <property type="nucleotide sequence ID" value="NZ_QFDM01000001.1"/>
</dbReference>
<comment type="catalytic activity">
    <reaction evidence="7">
        <text>dITP + H2O = dIMP + diphosphate + H(+)</text>
        <dbReference type="Rhea" id="RHEA:28342"/>
        <dbReference type="ChEBI" id="CHEBI:15377"/>
        <dbReference type="ChEBI" id="CHEBI:15378"/>
        <dbReference type="ChEBI" id="CHEBI:33019"/>
        <dbReference type="ChEBI" id="CHEBI:61194"/>
        <dbReference type="ChEBI" id="CHEBI:61382"/>
        <dbReference type="EC" id="3.6.1.66"/>
    </reaction>
</comment>
<dbReference type="GO" id="GO:0009117">
    <property type="term" value="P:nucleotide metabolic process"/>
    <property type="evidence" value="ECO:0007669"/>
    <property type="project" value="UniProtKB-KW"/>
</dbReference>
<dbReference type="InterPro" id="IPR002637">
    <property type="entry name" value="RdgB/HAM1"/>
</dbReference>
<comment type="catalytic activity">
    <reaction evidence="7">
        <text>ITP + H2O = IMP + diphosphate + H(+)</text>
        <dbReference type="Rhea" id="RHEA:29399"/>
        <dbReference type="ChEBI" id="CHEBI:15377"/>
        <dbReference type="ChEBI" id="CHEBI:15378"/>
        <dbReference type="ChEBI" id="CHEBI:33019"/>
        <dbReference type="ChEBI" id="CHEBI:58053"/>
        <dbReference type="ChEBI" id="CHEBI:61402"/>
        <dbReference type="EC" id="3.6.1.66"/>
    </reaction>
</comment>
<feature type="binding site" evidence="7">
    <location>
        <position position="35"/>
    </location>
    <ligand>
        <name>Mg(2+)</name>
        <dbReference type="ChEBI" id="CHEBI:18420"/>
    </ligand>
</feature>
<comment type="function">
    <text evidence="7">Pyrophosphatase that catalyzes the hydrolysis of nucleoside triphosphates to their monophosphate derivatives, with a high preference for the non-canonical purine nucleotides XTP (xanthosine triphosphate), dITP (deoxyinosine triphosphate) and ITP. Seems to function as a house-cleaning enzyme that removes non-canonical purine nucleotides from the nucleotide pool, thus preventing their incorporation into DNA/RNA and avoiding chromosomal lesions.</text>
</comment>
<dbReference type="EMBL" id="QFDM01000001">
    <property type="protein sequence ID" value="MCM2464872.1"/>
    <property type="molecule type" value="Genomic_DNA"/>
</dbReference>
<dbReference type="CDD" id="cd00515">
    <property type="entry name" value="HAM1"/>
    <property type="match status" value="1"/>
</dbReference>
<feature type="binding site" evidence="7">
    <location>
        <position position="64"/>
    </location>
    <ligand>
        <name>Mg(2+)</name>
        <dbReference type="ChEBI" id="CHEBI:18420"/>
    </ligand>
</feature>
<dbReference type="GO" id="GO:0009146">
    <property type="term" value="P:purine nucleoside triphosphate catabolic process"/>
    <property type="evidence" value="ECO:0007669"/>
    <property type="project" value="UniProtKB-UniRule"/>
</dbReference>
<evidence type="ECO:0000256" key="8">
    <source>
        <dbReference type="RuleBase" id="RU003781"/>
    </source>
</evidence>
<feature type="active site" description="Proton acceptor" evidence="7">
    <location>
        <position position="64"/>
    </location>
</feature>
<evidence type="ECO:0000256" key="1">
    <source>
        <dbReference type="ARBA" id="ARBA00008023"/>
    </source>
</evidence>
<dbReference type="GO" id="GO:0046872">
    <property type="term" value="F:metal ion binding"/>
    <property type="evidence" value="ECO:0007669"/>
    <property type="project" value="UniProtKB-KW"/>
</dbReference>
<evidence type="ECO:0000313" key="9">
    <source>
        <dbReference type="EMBL" id="MCM2464872.1"/>
    </source>
</evidence>
<dbReference type="EC" id="3.6.1.66" evidence="7"/>
<accession>A0ABD4TBI4</accession>
<evidence type="ECO:0000256" key="6">
    <source>
        <dbReference type="ARBA" id="ARBA00023080"/>
    </source>
</evidence>
<feature type="binding site" evidence="7">
    <location>
        <position position="159"/>
    </location>
    <ligand>
        <name>substrate</name>
    </ligand>
</feature>
<proteinExistence type="inferred from homology"/>
<dbReference type="InterPro" id="IPR029001">
    <property type="entry name" value="ITPase-like_fam"/>
</dbReference>
<dbReference type="AlphaFoldDB" id="A0ABD4TBI4"/>
<dbReference type="PANTHER" id="PTHR11067:SF9">
    <property type="entry name" value="INOSINE TRIPHOSPHATE PYROPHOSPHATASE"/>
    <property type="match status" value="1"/>
</dbReference>
<keyword evidence="3 7" id="KW-0547">Nucleotide-binding</keyword>
<comment type="cofactor">
    <cofactor evidence="7">
        <name>Mg(2+)</name>
        <dbReference type="ChEBI" id="CHEBI:18420"/>
    </cofactor>
    <text evidence="7">Binds 1 Mg(2+) ion per subunit.</text>
</comment>
<comment type="subunit">
    <text evidence="7">Homodimer.</text>
</comment>
<gene>
    <name evidence="9" type="primary">rdgB</name>
    <name evidence="9" type="ORF">DIC75_00840</name>
</gene>
<keyword evidence="10" id="KW-1185">Reference proteome</keyword>
<dbReference type="NCBIfam" id="TIGR00042">
    <property type="entry name" value="RdgB/HAM1 family non-canonical purine NTP pyrophosphatase"/>
    <property type="match status" value="1"/>
</dbReference>
<dbReference type="PANTHER" id="PTHR11067">
    <property type="entry name" value="INOSINE TRIPHOSPHATE PYROPHOSPHATASE/HAM1 PROTEIN"/>
    <property type="match status" value="1"/>
</dbReference>
<dbReference type="Pfam" id="PF01725">
    <property type="entry name" value="Ham1p_like"/>
    <property type="match status" value="1"/>
</dbReference>
<evidence type="ECO:0000256" key="2">
    <source>
        <dbReference type="ARBA" id="ARBA00022723"/>
    </source>
</evidence>
<keyword evidence="6 7" id="KW-0546">Nucleotide metabolism</keyword>
<name>A0ABD4TBI4_9EURY</name>
<sequence>MRLAVVTSNANKAREVAAYFAGVLEVEHVPLECPEYRHDDVGEIARAKAEFAYQTLSRPLIVDDTGLFVDALRGFPGPYAAYVHDTIGNAGVLKLMEGVEDRSAHFETAIAFAREDGIRIFRGILPGTLVAPRGEGGFGYDPIFEHAGRTLAEIPLAEKSRISHRARALEAFRAWVERAAKEGRTVNSSKNE</sequence>
<feature type="binding site" evidence="7">
    <location>
        <begin position="138"/>
        <end position="141"/>
    </location>
    <ligand>
        <name>substrate</name>
    </ligand>
</feature>
<feature type="binding site" evidence="7">
    <location>
        <begin position="164"/>
        <end position="165"/>
    </location>
    <ligand>
        <name>substrate</name>
    </ligand>
</feature>
<evidence type="ECO:0000256" key="7">
    <source>
        <dbReference type="HAMAP-Rule" id="MF_01405"/>
    </source>
</evidence>
<dbReference type="SUPFAM" id="SSF52972">
    <property type="entry name" value="ITPase-like"/>
    <property type="match status" value="1"/>
</dbReference>
<keyword evidence="2 7" id="KW-0479">Metal-binding</keyword>
<dbReference type="InterPro" id="IPR020922">
    <property type="entry name" value="dITP/XTP_pyrophosphatase"/>
</dbReference>
<evidence type="ECO:0000256" key="5">
    <source>
        <dbReference type="ARBA" id="ARBA00022842"/>
    </source>
</evidence>
<dbReference type="GO" id="GO:0000166">
    <property type="term" value="F:nucleotide binding"/>
    <property type="evidence" value="ECO:0007669"/>
    <property type="project" value="UniProtKB-KW"/>
</dbReference>
<dbReference type="Gene3D" id="3.90.950.10">
    <property type="match status" value="1"/>
</dbReference>
<dbReference type="Proteomes" id="UP001523230">
    <property type="component" value="Unassembled WGS sequence"/>
</dbReference>
<reference evidence="9 10" key="1">
    <citation type="submission" date="2018-05" db="EMBL/GenBank/DDBJ databases">
        <title>Isolation and characterization of genus Methanoculleus species and their viruses from deep sea marine sediment offshore southwestern Taiwan.</title>
        <authorList>
            <person name="Wei W.-H."/>
            <person name="Chen W.-C."/>
            <person name="Lai M.-C."/>
            <person name="Chen S.-C."/>
        </authorList>
    </citation>
    <scope>NUCLEOTIDE SEQUENCE [LARGE SCALE GENOMIC DNA]</scope>
    <source>
        <strain evidence="9 10">CWC-02</strain>
    </source>
</reference>
<evidence type="ECO:0000313" key="10">
    <source>
        <dbReference type="Proteomes" id="UP001523230"/>
    </source>
</evidence>
<evidence type="ECO:0000256" key="3">
    <source>
        <dbReference type="ARBA" id="ARBA00022741"/>
    </source>
</evidence>
<dbReference type="HAMAP" id="MF_01405">
    <property type="entry name" value="Non_canon_purine_NTPase"/>
    <property type="match status" value="1"/>
</dbReference>
<organism evidence="9 10">
    <name type="scientific">Methanoculleus oceani</name>
    <dbReference type="NCBI Taxonomy" id="2184756"/>
    <lineage>
        <taxon>Archaea</taxon>
        <taxon>Methanobacteriati</taxon>
        <taxon>Methanobacteriota</taxon>
        <taxon>Stenosarchaea group</taxon>
        <taxon>Methanomicrobia</taxon>
        <taxon>Methanomicrobiales</taxon>
        <taxon>Methanomicrobiaceae</taxon>
        <taxon>Methanoculleus</taxon>
    </lineage>
</organism>
<dbReference type="GO" id="GO:0036220">
    <property type="term" value="F:ITP diphosphatase activity"/>
    <property type="evidence" value="ECO:0007669"/>
    <property type="project" value="UniProtKB-UniRule"/>
</dbReference>
<protein>
    <recommendedName>
        <fullName evidence="7">dITP/XTP pyrophosphatase</fullName>
        <ecNumber evidence="7">3.6.1.66</ecNumber>
    </recommendedName>
    <alternativeName>
        <fullName evidence="7">Non-canonical purine NTP pyrophosphatase</fullName>
    </alternativeName>
    <alternativeName>
        <fullName evidence="7">Non-standard purine NTP pyrophosphatase</fullName>
    </alternativeName>
    <alternativeName>
        <fullName evidence="7">Nucleoside-triphosphate diphosphatase</fullName>
    </alternativeName>
    <alternativeName>
        <fullName evidence="7">Nucleoside-triphosphate pyrophosphatase</fullName>
        <shortName evidence="7">NTPase</shortName>
    </alternativeName>
</protein>